<dbReference type="AlphaFoldDB" id="A0A0D0V5Z5"/>
<dbReference type="HOGENOM" id="CLU_3406348_0_0_1"/>
<keyword evidence="2" id="KW-1185">Reference proteome</keyword>
<protein>
    <submittedName>
        <fullName evidence="1">Uncharacterized protein</fullName>
    </submittedName>
</protein>
<evidence type="ECO:0000313" key="1">
    <source>
        <dbReference type="EMBL" id="KIR42796.1"/>
    </source>
</evidence>
<dbReference type="EMBL" id="KN847897">
    <property type="protein sequence ID" value="KIR42796.1"/>
    <property type="molecule type" value="Genomic_DNA"/>
</dbReference>
<gene>
    <name evidence="1" type="ORF">I313_01000</name>
</gene>
<dbReference type="Proteomes" id="UP000053392">
    <property type="component" value="Unassembled WGS sequence"/>
</dbReference>
<name>A0A0D0V5Z5_9TREE</name>
<evidence type="ECO:0000313" key="2">
    <source>
        <dbReference type="Proteomes" id="UP000053392"/>
    </source>
</evidence>
<sequence length="30" mass="3453">MDSLDEPLPSHMDNAPFLENTIWRASQYAC</sequence>
<proteinExistence type="predicted"/>
<organism evidence="1 2">
    <name type="scientific">Cryptococcus deuterogattii Ram5</name>
    <dbReference type="NCBI Taxonomy" id="1296110"/>
    <lineage>
        <taxon>Eukaryota</taxon>
        <taxon>Fungi</taxon>
        <taxon>Dikarya</taxon>
        <taxon>Basidiomycota</taxon>
        <taxon>Agaricomycotina</taxon>
        <taxon>Tremellomycetes</taxon>
        <taxon>Tremellales</taxon>
        <taxon>Cryptococcaceae</taxon>
        <taxon>Cryptococcus</taxon>
        <taxon>Cryptococcus gattii species complex</taxon>
    </lineage>
</organism>
<reference evidence="1 2" key="1">
    <citation type="submission" date="2015-01" db="EMBL/GenBank/DDBJ databases">
        <title>The Genome Sequence of Cryptococcus gattii Ram5.</title>
        <authorList>
            <consortium name="The Broad Institute Genomics Platform"/>
            <person name="Cuomo C."/>
            <person name="Litvintseva A."/>
            <person name="Chen Y."/>
            <person name="Heitman J."/>
            <person name="Sun S."/>
            <person name="Springer D."/>
            <person name="Dromer F."/>
            <person name="Young S."/>
            <person name="Zeng Q."/>
            <person name="Gargeya S."/>
            <person name="Abouelleil A."/>
            <person name="Alvarado L."/>
            <person name="Chapman S.B."/>
            <person name="Gainer-Dewar J."/>
            <person name="Goldberg J."/>
            <person name="Griggs A."/>
            <person name="Gujja S."/>
            <person name="Hansen M."/>
            <person name="Howarth C."/>
            <person name="Imamovic A."/>
            <person name="Larimer J."/>
            <person name="Murphy C."/>
            <person name="Naylor J."/>
            <person name="Pearson M."/>
            <person name="Priest M."/>
            <person name="Roberts A."/>
            <person name="Saif S."/>
            <person name="Shea T."/>
            <person name="Sykes S."/>
            <person name="Wortman J."/>
            <person name="Nusbaum C."/>
            <person name="Birren B."/>
        </authorList>
    </citation>
    <scope>NUCLEOTIDE SEQUENCE [LARGE SCALE GENOMIC DNA]</scope>
    <source>
        <strain evidence="1 2">Ram5</strain>
    </source>
</reference>
<accession>A0A0D0V5Z5</accession>